<name>A0A652YNL0_NOCGL</name>
<organism evidence="1">
    <name type="scientific">Nocardia globerula</name>
    <dbReference type="NCBI Taxonomy" id="1818"/>
    <lineage>
        <taxon>Bacteria</taxon>
        <taxon>Bacillati</taxon>
        <taxon>Actinomycetota</taxon>
        <taxon>Actinomycetes</taxon>
        <taxon>Mycobacteriales</taxon>
        <taxon>Nocardiaceae</taxon>
        <taxon>Nocardia</taxon>
    </lineage>
</organism>
<gene>
    <name evidence="1" type="ORF">FNL38_10464</name>
</gene>
<reference evidence="1" key="1">
    <citation type="submission" date="2019-07" db="EMBL/GenBank/DDBJ databases">
        <title>Genomic Encyclopedia of Type Strains, Phase IV (KMG-IV): sequencing the most valuable type-strain genomes for metagenomic binning, comparative biology and taxonomic classification.</title>
        <authorList>
            <person name="Goeker M."/>
        </authorList>
    </citation>
    <scope>NUCLEOTIDE SEQUENCE</scope>
    <source>
        <strain evidence="1">DSM 44596</strain>
    </source>
</reference>
<proteinExistence type="predicted"/>
<dbReference type="AlphaFoldDB" id="A0A652YNL0"/>
<comment type="caution">
    <text evidence="1">The sequence shown here is derived from an EMBL/GenBank/DDBJ whole genome shotgun (WGS) entry which is preliminary data.</text>
</comment>
<dbReference type="EMBL" id="VNIQ01000004">
    <property type="protein sequence ID" value="TYQ03699.1"/>
    <property type="molecule type" value="Genomic_DNA"/>
</dbReference>
<sequence length="37" mass="4077">MRDFPGLLLPSDLNPVVAESFSVMECFRVSAVFMVGD</sequence>
<evidence type="ECO:0000313" key="1">
    <source>
        <dbReference type="EMBL" id="TYQ03699.1"/>
    </source>
</evidence>
<accession>A0A652YNL0</accession>
<protein>
    <submittedName>
        <fullName evidence="1">Uncharacterized protein</fullName>
    </submittedName>
</protein>